<reference evidence="2" key="1">
    <citation type="journal article" date="2019" name="Int. J. Syst. Evol. Microbiol.">
        <title>The Global Catalogue of Microorganisms (GCM) 10K type strain sequencing project: providing services to taxonomists for standard genome sequencing and annotation.</title>
        <authorList>
            <consortium name="The Broad Institute Genomics Platform"/>
            <consortium name="The Broad Institute Genome Sequencing Center for Infectious Disease"/>
            <person name="Wu L."/>
            <person name="Ma J."/>
        </authorList>
    </citation>
    <scope>NUCLEOTIDE SEQUENCE [LARGE SCALE GENOMIC DNA]</scope>
    <source>
        <strain evidence="2">KCTC 42447</strain>
    </source>
</reference>
<sequence>MKPGKKYLNKAQRQWVQDWWRALQPQRADDKPLPYELGGLDRGDRAELRRCTGADQLLERSATFLLADRLIALSDDRHRLSDNPQTYERLALVAGVLAGVREDRRDGLNLSRHLGAQTRDERPAMSELRFRRLQRAQDQTDLYLQWKRAVQLADSKADVAQLAEDLLGWLCELGETPLRASDAVKFRWAHDYYLSARDRAAAEEPQTDKEANA</sequence>
<evidence type="ECO:0000313" key="1">
    <source>
        <dbReference type="EMBL" id="MFC3609537.1"/>
    </source>
</evidence>
<proteinExistence type="predicted"/>
<dbReference type="NCBIfam" id="TIGR02548">
    <property type="entry name" value="casB_cse2"/>
    <property type="match status" value="1"/>
</dbReference>
<dbReference type="Proteomes" id="UP001595630">
    <property type="component" value="Unassembled WGS sequence"/>
</dbReference>
<dbReference type="RefSeq" id="WP_386367227.1">
    <property type="nucleotide sequence ID" value="NZ_JBHRXZ010000029.1"/>
</dbReference>
<keyword evidence="2" id="KW-1185">Reference proteome</keyword>
<comment type="caution">
    <text evidence="1">The sequence shown here is derived from an EMBL/GenBank/DDBJ whole genome shotgun (WGS) entry which is preliminary data.</text>
</comment>
<dbReference type="CDD" id="cd09731">
    <property type="entry name" value="Cse2_I-E"/>
    <property type="match status" value="1"/>
</dbReference>
<organism evidence="1 2">
    <name type="scientific">Stutzerimonas tarimensis</name>
    <dbReference type="NCBI Taxonomy" id="1507735"/>
    <lineage>
        <taxon>Bacteria</taxon>
        <taxon>Pseudomonadati</taxon>
        <taxon>Pseudomonadota</taxon>
        <taxon>Gammaproteobacteria</taxon>
        <taxon>Pseudomonadales</taxon>
        <taxon>Pseudomonadaceae</taxon>
        <taxon>Stutzerimonas</taxon>
    </lineage>
</organism>
<dbReference type="InterPro" id="IPR013382">
    <property type="entry name" value="CRISPR-assoc_prot_Cse2"/>
</dbReference>
<protein>
    <submittedName>
        <fullName evidence="1">Type I-E CRISPR-associated protein Cse2/CasB</fullName>
    </submittedName>
</protein>
<evidence type="ECO:0000313" key="2">
    <source>
        <dbReference type="Proteomes" id="UP001595630"/>
    </source>
</evidence>
<dbReference type="EMBL" id="JBHRXZ010000029">
    <property type="protein sequence ID" value="MFC3609537.1"/>
    <property type="molecule type" value="Genomic_DNA"/>
</dbReference>
<gene>
    <name evidence="1" type="primary">casB</name>
    <name evidence="1" type="synonym">cse2</name>
    <name evidence="1" type="ORF">ACFOMF_17355</name>
</gene>
<dbReference type="Gene3D" id="1.10.520.40">
    <property type="entry name" value="CRISPR-associated protein Cse2"/>
    <property type="match status" value="1"/>
</dbReference>
<dbReference type="Pfam" id="PF09485">
    <property type="entry name" value="CRISPR_Cse2"/>
    <property type="match status" value="1"/>
</dbReference>
<dbReference type="InterPro" id="IPR038287">
    <property type="entry name" value="Cse2_sf"/>
</dbReference>
<name>A0ABV7T925_9GAMM</name>
<accession>A0ABV7T925</accession>